<feature type="compositionally biased region" description="Basic and acidic residues" evidence="1">
    <location>
        <begin position="1"/>
        <end position="11"/>
    </location>
</feature>
<keyword evidence="3" id="KW-1185">Reference proteome</keyword>
<dbReference type="EMBL" id="QYBC01000015">
    <property type="protein sequence ID" value="RYB03315.1"/>
    <property type="molecule type" value="Genomic_DNA"/>
</dbReference>
<feature type="region of interest" description="Disordered" evidence="1">
    <location>
        <begin position="1"/>
        <end position="27"/>
    </location>
</feature>
<evidence type="ECO:0000313" key="3">
    <source>
        <dbReference type="Proteomes" id="UP000289411"/>
    </source>
</evidence>
<reference evidence="2 3" key="2">
    <citation type="submission" date="2019-02" db="EMBL/GenBank/DDBJ databases">
        <title>'Lichenibacterium ramalinii' gen. nov. sp. nov., 'Lichenibacterium minor' gen. nov. sp. nov.</title>
        <authorList>
            <person name="Pankratov T."/>
        </authorList>
    </citation>
    <scope>NUCLEOTIDE SEQUENCE [LARGE SCALE GENOMIC DNA]</scope>
    <source>
        <strain evidence="2 3">RmlP001</strain>
    </source>
</reference>
<name>A0A4Q2R949_9HYPH</name>
<reference evidence="2 3" key="1">
    <citation type="submission" date="2018-09" db="EMBL/GenBank/DDBJ databases">
        <authorList>
            <person name="Grouzdev D.S."/>
            <person name="Krutkina M.S."/>
        </authorList>
    </citation>
    <scope>NUCLEOTIDE SEQUENCE [LARGE SCALE GENOMIC DNA]</scope>
    <source>
        <strain evidence="2 3">RmlP001</strain>
    </source>
</reference>
<evidence type="ECO:0000313" key="2">
    <source>
        <dbReference type="EMBL" id="RYB03315.1"/>
    </source>
</evidence>
<accession>A0A4Q2R949</accession>
<gene>
    <name evidence="2" type="ORF">D3272_18045</name>
</gene>
<dbReference type="Proteomes" id="UP000289411">
    <property type="component" value="Unassembled WGS sequence"/>
</dbReference>
<organism evidence="2 3">
    <name type="scientific">Lichenibacterium ramalinae</name>
    <dbReference type="NCBI Taxonomy" id="2316527"/>
    <lineage>
        <taxon>Bacteria</taxon>
        <taxon>Pseudomonadati</taxon>
        <taxon>Pseudomonadota</taxon>
        <taxon>Alphaproteobacteria</taxon>
        <taxon>Hyphomicrobiales</taxon>
        <taxon>Lichenihabitantaceae</taxon>
        <taxon>Lichenibacterium</taxon>
    </lineage>
</organism>
<sequence length="64" mass="6987">MTRLRPVDGTKVRPIRMPSGVRDRHRDAAKLQRGAITLSTLLKSVTDDPMIATLESGSDPAWSG</sequence>
<comment type="caution">
    <text evidence="2">The sequence shown here is derived from an EMBL/GenBank/DDBJ whole genome shotgun (WGS) entry which is preliminary data.</text>
</comment>
<proteinExistence type="predicted"/>
<dbReference type="AlphaFoldDB" id="A0A4Q2R949"/>
<evidence type="ECO:0000256" key="1">
    <source>
        <dbReference type="SAM" id="MobiDB-lite"/>
    </source>
</evidence>
<protein>
    <submittedName>
        <fullName evidence="2">Uncharacterized protein</fullName>
    </submittedName>
</protein>